<dbReference type="InterPro" id="IPR011009">
    <property type="entry name" value="Kinase-like_dom_sf"/>
</dbReference>
<dbReference type="Gene3D" id="3.30.200.20">
    <property type="entry name" value="Phosphorylase Kinase, domain 1"/>
    <property type="match status" value="1"/>
</dbReference>
<evidence type="ECO:0000313" key="7">
    <source>
        <dbReference type="RefSeq" id="XP_071930740.1"/>
    </source>
</evidence>
<dbReference type="GeneID" id="140035096"/>
<keyword evidence="2" id="KW-0547">Nucleotide-binding</keyword>
<dbReference type="PROSITE" id="PS50011">
    <property type="entry name" value="PROTEIN_KINASE_DOM"/>
    <property type="match status" value="1"/>
</dbReference>
<dbReference type="Proteomes" id="UP001652660">
    <property type="component" value="Chromosome 2c"/>
</dbReference>
<accession>A0ABM4WG21</accession>
<evidence type="ECO:0000259" key="4">
    <source>
        <dbReference type="PROSITE" id="PS50011"/>
    </source>
</evidence>
<keyword evidence="1" id="KW-0808">Transferase</keyword>
<protein>
    <submittedName>
        <fullName evidence="7">Probable LRR receptor-like serine/threonine-protein kinase At2g16250 isoform X1</fullName>
    </submittedName>
</protein>
<feature type="domain" description="Protein kinase" evidence="4">
    <location>
        <begin position="76"/>
        <end position="408"/>
    </location>
</feature>
<dbReference type="InterPro" id="IPR000719">
    <property type="entry name" value="Prot_kinase_dom"/>
</dbReference>
<keyword evidence="3" id="KW-0067">ATP-binding</keyword>
<dbReference type="Pfam" id="PF07714">
    <property type="entry name" value="PK_Tyr_Ser-Thr"/>
    <property type="match status" value="1"/>
</dbReference>
<evidence type="ECO:0000313" key="6">
    <source>
        <dbReference type="Proteomes" id="UP001652660"/>
    </source>
</evidence>
<keyword evidence="1" id="KW-0723">Serine/threonine-protein kinase</keyword>
<dbReference type="PROSITE" id="PS50042">
    <property type="entry name" value="CNMP_BINDING_3"/>
    <property type="match status" value="1"/>
</dbReference>
<dbReference type="InterPro" id="IPR000595">
    <property type="entry name" value="cNMP-bd_dom"/>
</dbReference>
<evidence type="ECO:0000256" key="3">
    <source>
        <dbReference type="ARBA" id="ARBA00022840"/>
    </source>
</evidence>
<name>A0ABM4WG21_COFAR</name>
<dbReference type="PANTHER" id="PTHR47989:SF61">
    <property type="entry name" value="PROTEIN KINASE DOMAIN-CONTAINING PROTEIN"/>
    <property type="match status" value="1"/>
</dbReference>
<keyword evidence="1" id="KW-0418">Kinase</keyword>
<sequence>MSRIYDNWERLVKATLRREEFRLSSMSTPSEVSLASSFSTSTFTSFDLGLSSFNFSGLLVGDSFKYHQILQATDNLSESNLIKHGHSGDLYYGVLEGGVQVVVKKINLPSAQRGSYYFISELEILHKISHPRMVPLLGHCSENMNNDFLVYEYMPNKDLSSYLRRETGDDHGQLASLDWITRLKIAIGAAEGLCYLHHDCVPPIVHRDFQASSILLDDNFEVRLGSLSEVCAAAETDPRETRFARFLRLSKYGHAGWTKHFRIRTSSISKHGVLLFILQLAPIFYSISRIIGASNATCADDVYCFGKLLLQLVTGKLRLNAATDFPDTIPPIGRPNNWRDLTLRIYDKELLRKAMDPSFIMAEGLFMEVWAVAIVARACLNPKPSRRPQMLQVLKALRTGKISDDAFLEMTRIIQSYQTFLGAISPQFDSRQF</sequence>
<evidence type="ECO:0000256" key="2">
    <source>
        <dbReference type="ARBA" id="ARBA00022741"/>
    </source>
</evidence>
<dbReference type="PANTHER" id="PTHR47989">
    <property type="entry name" value="OS01G0750732 PROTEIN"/>
    <property type="match status" value="1"/>
</dbReference>
<organism evidence="6 7">
    <name type="scientific">Coffea arabica</name>
    <name type="common">Arabian coffee</name>
    <dbReference type="NCBI Taxonomy" id="13443"/>
    <lineage>
        <taxon>Eukaryota</taxon>
        <taxon>Viridiplantae</taxon>
        <taxon>Streptophyta</taxon>
        <taxon>Embryophyta</taxon>
        <taxon>Tracheophyta</taxon>
        <taxon>Spermatophyta</taxon>
        <taxon>Magnoliopsida</taxon>
        <taxon>eudicotyledons</taxon>
        <taxon>Gunneridae</taxon>
        <taxon>Pentapetalae</taxon>
        <taxon>asterids</taxon>
        <taxon>lamiids</taxon>
        <taxon>Gentianales</taxon>
        <taxon>Rubiaceae</taxon>
        <taxon>Ixoroideae</taxon>
        <taxon>Gardenieae complex</taxon>
        <taxon>Bertiereae - Coffeeae clade</taxon>
        <taxon>Coffeeae</taxon>
        <taxon>Coffea</taxon>
    </lineage>
</organism>
<evidence type="ECO:0000256" key="1">
    <source>
        <dbReference type="ARBA" id="ARBA00022527"/>
    </source>
</evidence>
<feature type="domain" description="Cyclic nucleotide-binding" evidence="5">
    <location>
        <begin position="81"/>
        <end position="132"/>
    </location>
</feature>
<dbReference type="SUPFAM" id="SSF56112">
    <property type="entry name" value="Protein kinase-like (PK-like)"/>
    <property type="match status" value="1"/>
</dbReference>
<reference evidence="7" key="1">
    <citation type="submission" date="2025-08" db="UniProtKB">
        <authorList>
            <consortium name="RefSeq"/>
        </authorList>
    </citation>
    <scope>IDENTIFICATION</scope>
    <source>
        <tissue evidence="7">Leaves</tissue>
    </source>
</reference>
<dbReference type="RefSeq" id="XP_071930740.1">
    <property type="nucleotide sequence ID" value="XM_072074639.1"/>
</dbReference>
<keyword evidence="6" id="KW-1185">Reference proteome</keyword>
<dbReference type="InterPro" id="IPR001245">
    <property type="entry name" value="Ser-Thr/Tyr_kinase_cat_dom"/>
</dbReference>
<dbReference type="Gene3D" id="1.10.510.10">
    <property type="entry name" value="Transferase(Phosphotransferase) domain 1"/>
    <property type="match status" value="1"/>
</dbReference>
<evidence type="ECO:0000259" key="5">
    <source>
        <dbReference type="PROSITE" id="PS50042"/>
    </source>
</evidence>
<proteinExistence type="predicted"/>
<gene>
    <name evidence="7" type="primary">LOC140035096</name>
</gene>